<evidence type="ECO:0000313" key="1">
    <source>
        <dbReference type="Proteomes" id="UP000694863"/>
    </source>
</evidence>
<keyword evidence="1" id="KW-1185">Reference proteome</keyword>
<sequence length="176" mass="20078">MAQEKMDPRLLSSSTIADSNIRRSSRVPWINGFSDHSQVFPAGVLRTKQKVTQSFSHHCLLLPPSPSRTSISRLHQIKQDECMDFLNQEVTYEREVHAALQINRCWEEKLILNDNSGETPSTSNHADVILPTNSFFSLKEVLEGKMVPEDQPKRVFQDPTNMPSSNTAHLPYEKME</sequence>
<reference evidence="2" key="1">
    <citation type="submission" date="2025-08" db="UniProtKB">
        <authorList>
            <consortium name="RefSeq"/>
        </authorList>
    </citation>
    <scope>IDENTIFICATION</scope>
</reference>
<dbReference type="Proteomes" id="UP000694863">
    <property type="component" value="Unplaced"/>
</dbReference>
<name>A0AC55CXT7_ECHTE</name>
<protein>
    <submittedName>
        <fullName evidence="2">P2R1A-PPP2R2A-interacting phosphatase regulator 1-like</fullName>
    </submittedName>
</protein>
<gene>
    <name evidence="2" type="primary">LOC123521491</name>
</gene>
<evidence type="ECO:0000313" key="2">
    <source>
        <dbReference type="RefSeq" id="XP_045144310.1"/>
    </source>
</evidence>
<accession>A0AC55CXT7</accession>
<organism evidence="1 2">
    <name type="scientific">Echinops telfairi</name>
    <name type="common">Lesser hedgehog tenrec</name>
    <dbReference type="NCBI Taxonomy" id="9371"/>
    <lineage>
        <taxon>Eukaryota</taxon>
        <taxon>Metazoa</taxon>
        <taxon>Chordata</taxon>
        <taxon>Craniata</taxon>
        <taxon>Vertebrata</taxon>
        <taxon>Euteleostomi</taxon>
        <taxon>Mammalia</taxon>
        <taxon>Eutheria</taxon>
        <taxon>Afrotheria</taxon>
        <taxon>Tenrecidae</taxon>
        <taxon>Tenrecinae</taxon>
        <taxon>Echinops</taxon>
    </lineage>
</organism>
<proteinExistence type="predicted"/>
<dbReference type="RefSeq" id="XP_045144310.1">
    <property type="nucleotide sequence ID" value="XM_045288375.1"/>
</dbReference>